<proteinExistence type="predicted"/>
<dbReference type="InterPro" id="IPR036291">
    <property type="entry name" value="NAD(P)-bd_dom_sf"/>
</dbReference>
<dbReference type="SMART" id="SM00823">
    <property type="entry name" value="PKS_PP"/>
    <property type="match status" value="1"/>
</dbReference>
<keyword evidence="1" id="KW-0596">Phosphopantetheine</keyword>
<dbReference type="Pfam" id="PF07993">
    <property type="entry name" value="NAD_binding_4"/>
    <property type="match status" value="1"/>
</dbReference>
<dbReference type="EMBL" id="CAJVPY010051344">
    <property type="protein sequence ID" value="CAG8814473.1"/>
    <property type="molecule type" value="Genomic_DNA"/>
</dbReference>
<dbReference type="InterPro" id="IPR006162">
    <property type="entry name" value="Ppantetheine_attach_site"/>
</dbReference>
<feature type="non-terminal residue" evidence="4">
    <location>
        <position position="372"/>
    </location>
</feature>
<dbReference type="InterPro" id="IPR013120">
    <property type="entry name" value="FAR_NAD-bd"/>
</dbReference>
<dbReference type="SUPFAM" id="SSF47336">
    <property type="entry name" value="ACP-like"/>
    <property type="match status" value="1"/>
</dbReference>
<reference evidence="4" key="1">
    <citation type="submission" date="2021-06" db="EMBL/GenBank/DDBJ databases">
        <authorList>
            <person name="Kallberg Y."/>
            <person name="Tangrot J."/>
            <person name="Rosling A."/>
        </authorList>
    </citation>
    <scope>NUCLEOTIDE SEQUENCE</scope>
    <source>
        <strain evidence="4">MA453B</strain>
    </source>
</reference>
<feature type="domain" description="Carrier" evidence="3">
    <location>
        <begin position="39"/>
        <end position="119"/>
    </location>
</feature>
<dbReference type="InterPro" id="IPR036736">
    <property type="entry name" value="ACP-like_sf"/>
</dbReference>
<evidence type="ECO:0000256" key="1">
    <source>
        <dbReference type="ARBA" id="ARBA00022450"/>
    </source>
</evidence>
<dbReference type="Proteomes" id="UP000789405">
    <property type="component" value="Unassembled WGS sequence"/>
</dbReference>
<comment type="caution">
    <text evidence="4">The sequence shown here is derived from an EMBL/GenBank/DDBJ whole genome shotgun (WGS) entry which is preliminary data.</text>
</comment>
<evidence type="ECO:0000256" key="2">
    <source>
        <dbReference type="ARBA" id="ARBA00022553"/>
    </source>
</evidence>
<keyword evidence="2" id="KW-0597">Phosphoprotein</keyword>
<sequence length="372" mass="42884">NNIQRKKVEIEFKEEIEMLYDNFENRKAIPNNDSFSNYQINENSVKTIVLNSLKSAIGDSFSQITDYEISFYALGLDSLSATKLRGILQNQFSDIKLPHNIVFEYNTVQSLTNYLKNELSKNCVSQNNNKEKLQELKTEVNLYIQKYSKTDSFPSVGYFNWLDYFAHVARLVNYSYCFNGIDEVINEKDEIINGETVLITGVTGSLGSFILRDLLKNPNVRKVYCLVRASDENHGWCRLEDSFKQRQLDTSLLFKENLIILPCDLGDSKFGLSENIYSKLVHEVTKIYHVAWRLDFNNKIEVFERECIGGTVHLLMLAREAYAYHQNIHFNFISSISTAIRSKTNVKEDELPGDISNSMLNGYGLSKFITEH</sequence>
<dbReference type="OrthoDB" id="429813at2759"/>
<evidence type="ECO:0000313" key="4">
    <source>
        <dbReference type="EMBL" id="CAG8814473.1"/>
    </source>
</evidence>
<dbReference type="Gene3D" id="3.40.50.720">
    <property type="entry name" value="NAD(P)-binding Rossmann-like Domain"/>
    <property type="match status" value="1"/>
</dbReference>
<dbReference type="PANTHER" id="PTHR44845:SF1">
    <property type="entry name" value="L-2-AMINOADIPATE REDUCTASE"/>
    <property type="match status" value="1"/>
</dbReference>
<dbReference type="Pfam" id="PF00550">
    <property type="entry name" value="PP-binding"/>
    <property type="match status" value="1"/>
</dbReference>
<dbReference type="InterPro" id="IPR009081">
    <property type="entry name" value="PP-bd_ACP"/>
</dbReference>
<feature type="non-terminal residue" evidence="4">
    <location>
        <position position="1"/>
    </location>
</feature>
<dbReference type="GO" id="GO:0031177">
    <property type="term" value="F:phosphopantetheine binding"/>
    <property type="evidence" value="ECO:0007669"/>
    <property type="project" value="InterPro"/>
</dbReference>
<dbReference type="InterPro" id="IPR020806">
    <property type="entry name" value="PKS_PP-bd"/>
</dbReference>
<organism evidence="4 5">
    <name type="scientific">Dentiscutata erythropus</name>
    <dbReference type="NCBI Taxonomy" id="1348616"/>
    <lineage>
        <taxon>Eukaryota</taxon>
        <taxon>Fungi</taxon>
        <taxon>Fungi incertae sedis</taxon>
        <taxon>Mucoromycota</taxon>
        <taxon>Glomeromycotina</taxon>
        <taxon>Glomeromycetes</taxon>
        <taxon>Diversisporales</taxon>
        <taxon>Gigasporaceae</taxon>
        <taxon>Dentiscutata</taxon>
    </lineage>
</organism>
<name>A0A9N9P8C7_9GLOM</name>
<evidence type="ECO:0000259" key="3">
    <source>
        <dbReference type="PROSITE" id="PS50075"/>
    </source>
</evidence>
<evidence type="ECO:0000313" key="5">
    <source>
        <dbReference type="Proteomes" id="UP000789405"/>
    </source>
</evidence>
<dbReference type="AlphaFoldDB" id="A0A9N9P8C7"/>
<keyword evidence="5" id="KW-1185">Reference proteome</keyword>
<dbReference type="SUPFAM" id="SSF51735">
    <property type="entry name" value="NAD(P)-binding Rossmann-fold domains"/>
    <property type="match status" value="1"/>
</dbReference>
<protein>
    <submittedName>
        <fullName evidence="4">5339_t:CDS:1</fullName>
    </submittedName>
</protein>
<dbReference type="PROSITE" id="PS00012">
    <property type="entry name" value="PHOSPHOPANTETHEINE"/>
    <property type="match status" value="1"/>
</dbReference>
<dbReference type="PROSITE" id="PS50075">
    <property type="entry name" value="CARRIER"/>
    <property type="match status" value="1"/>
</dbReference>
<dbReference type="Gene3D" id="1.10.1200.10">
    <property type="entry name" value="ACP-like"/>
    <property type="match status" value="1"/>
</dbReference>
<dbReference type="PANTHER" id="PTHR44845">
    <property type="entry name" value="CARRIER DOMAIN-CONTAINING PROTEIN"/>
    <property type="match status" value="1"/>
</dbReference>
<accession>A0A9N9P8C7</accession>
<gene>
    <name evidence="4" type="ORF">DERYTH_LOCUS25969</name>
</gene>